<proteinExistence type="predicted"/>
<sequence length="1296" mass="143514">FSQFFKKSQVDLSRFVTRDTAQTITGTKTFTQPIVANSFIKTGGTQNQILLANGGTSDVDDFLPKHYPHAMEQMIIEPDNDIRNQGLRIMKNKANWDSFVLTGCNNDPTDSDGVWKMGSTSSQFKIQKQEDQAYDYKGLIIDFDCTTLKFNNQLVSPIPTPPVEQAIKQTLTRGMYESFAWGQVTTYNGRAYISMQVTHSNPNTSSSSTYTLFSIFKDEAKPQFTRTPFTIALNAVMYVSKQSSNPILWTSAIPIECYIDVDGHVRINTLCQISLPNDFCVQQLVATDKICMTLSEIQSVTFDDNSMLDEYKTKPLTRNSLFLINGNHYIVGAVGSGKTTLLSKLIVIYKQRINPFILYFSNFGADETMALNLNSKNIVLTNITYEEAMYFLPQFDEIKYSVKEVYTYWKLRELNISYKSDYIQRMKESIVQNNPIKENPTRLASASVEKQMEKPKDYARRIAQIFEQECIDKITKYSVPTMIMRFTVPAIIHNVYFERKLHISQEDGDAELKITKIPILFHSSLLNSLLIFDDIGSNADIQRFSSGLAKTITHLVSDSRHSKNTVFFVAQRPSYLFKTARILSHVICLGVNLSESDLKQAYEENSIQNLDFEEFMLVYGTLNKKSSSSSSQLSGSEYSLTVDDQNSLIYAPIDNPQNFAMKLETNGVMTLKNINLLNNDFLAKITTLEQEVNVIQQTLGTATQDIGGLQQQINVINEELNRQTHFRGYYLLNTDIQQLENSANGDFAFSAESGTVWMYDQNWYNSGDIVPDQVTPASDATPLVDSGTGVAGTSTEYSRGDHKHPLQVSDVLPSKDTSVGTVGQASSYARSDHQHPIQTVDTIPNSDSTDGSYGTVDSYSRNDHSHPINVQTNASIVPVVNEVGNNGTSAYYSRHDHVHPQQLTYDGNVTATKFIKSGGTASEVLCAKGDTTTIANKISREYNGSAGGWIRLCNFPAGASVGSPFIEFKIYSSYNAVQTIRLVPYYTVNGINTVYGIFTAPTKVSANYVIEQGVNQLFHNHSGSGTSAIYSAYVRLESTGTVTVVVSDQSAYYTNRITEILTQDVVQGVANGTQIPITYDLANDGIIYNMLQVNPTGRTYTTYNNGIRIGNYNTEYSSLYLGCSASAINTTQTGQWEISKTNDNALTINPSSLRQADHSVVNVGTDQTINGRKAFKNDQFEIQLTVQNYVLNAGTPTSFAGVTAGNVQINPTSNSYDDGLRIGRPDSNGLSSLYLGCSTSTTGTITGQWAICTPNSGFAQNPLGLSIQRCADVSIPNRGLQISADGNTLSFNGRVL</sequence>
<evidence type="ECO:0000313" key="3">
    <source>
        <dbReference type="Proteomes" id="UP000324800"/>
    </source>
</evidence>
<feature type="compositionally biased region" description="Polar residues" evidence="1">
    <location>
        <begin position="836"/>
        <end position="854"/>
    </location>
</feature>
<comment type="caution">
    <text evidence="2">The sequence shown here is derived from an EMBL/GenBank/DDBJ whole genome shotgun (WGS) entry which is preliminary data.</text>
</comment>
<dbReference type="SUPFAM" id="SSF52540">
    <property type="entry name" value="P-loop containing nucleoside triphosphate hydrolases"/>
    <property type="match status" value="1"/>
</dbReference>
<protein>
    <submittedName>
        <fullName evidence="2">Uncharacterized protein</fullName>
    </submittedName>
</protein>
<evidence type="ECO:0000256" key="1">
    <source>
        <dbReference type="SAM" id="MobiDB-lite"/>
    </source>
</evidence>
<reference evidence="2 3" key="1">
    <citation type="submission" date="2019-03" db="EMBL/GenBank/DDBJ databases">
        <title>Single cell metagenomics reveals metabolic interactions within the superorganism composed of flagellate Streblomastix strix and complex community of Bacteroidetes bacteria on its surface.</title>
        <authorList>
            <person name="Treitli S.C."/>
            <person name="Kolisko M."/>
            <person name="Husnik F."/>
            <person name="Keeling P."/>
            <person name="Hampl V."/>
        </authorList>
    </citation>
    <scope>NUCLEOTIDE SEQUENCE [LARGE SCALE GENOMIC DNA]</scope>
    <source>
        <strain evidence="2">ST1C</strain>
    </source>
</reference>
<dbReference type="EMBL" id="SNRW01003311">
    <property type="protein sequence ID" value="KAA6390182.1"/>
    <property type="molecule type" value="Genomic_DNA"/>
</dbReference>
<evidence type="ECO:0000313" key="2">
    <source>
        <dbReference type="EMBL" id="KAA6390182.1"/>
    </source>
</evidence>
<gene>
    <name evidence="2" type="ORF">EZS28_014288</name>
</gene>
<feature type="region of interest" description="Disordered" evidence="1">
    <location>
        <begin position="775"/>
        <end position="854"/>
    </location>
</feature>
<accession>A0A5J4W676</accession>
<feature type="compositionally biased region" description="Polar residues" evidence="1">
    <location>
        <begin position="815"/>
        <end position="829"/>
    </location>
</feature>
<dbReference type="InterPro" id="IPR027417">
    <property type="entry name" value="P-loop_NTPase"/>
</dbReference>
<organism evidence="2 3">
    <name type="scientific">Streblomastix strix</name>
    <dbReference type="NCBI Taxonomy" id="222440"/>
    <lineage>
        <taxon>Eukaryota</taxon>
        <taxon>Metamonada</taxon>
        <taxon>Preaxostyla</taxon>
        <taxon>Oxymonadida</taxon>
        <taxon>Streblomastigidae</taxon>
        <taxon>Streblomastix</taxon>
    </lineage>
</organism>
<feature type="non-terminal residue" evidence="2">
    <location>
        <position position="1"/>
    </location>
</feature>
<dbReference type="Proteomes" id="UP000324800">
    <property type="component" value="Unassembled WGS sequence"/>
</dbReference>
<name>A0A5J4W676_9EUKA</name>